<dbReference type="EMBL" id="JAIXMP010000002">
    <property type="protein sequence ID" value="KAI9276903.1"/>
    <property type="molecule type" value="Genomic_DNA"/>
</dbReference>
<dbReference type="AlphaFoldDB" id="A0AAD5PIL6"/>
<reference evidence="3" key="2">
    <citation type="submission" date="2023-02" db="EMBL/GenBank/DDBJ databases">
        <authorList>
            <consortium name="DOE Joint Genome Institute"/>
            <person name="Mondo S.J."/>
            <person name="Chang Y."/>
            <person name="Wang Y."/>
            <person name="Ahrendt S."/>
            <person name="Andreopoulos W."/>
            <person name="Barry K."/>
            <person name="Beard J."/>
            <person name="Benny G.L."/>
            <person name="Blankenship S."/>
            <person name="Bonito G."/>
            <person name="Cuomo C."/>
            <person name="Desiro A."/>
            <person name="Gervers K.A."/>
            <person name="Hundley H."/>
            <person name="Kuo A."/>
            <person name="LaButti K."/>
            <person name="Lang B.F."/>
            <person name="Lipzen A."/>
            <person name="O'Donnell K."/>
            <person name="Pangilinan J."/>
            <person name="Reynolds N."/>
            <person name="Sandor L."/>
            <person name="Smith M.W."/>
            <person name="Tsang A."/>
            <person name="Grigoriev I.V."/>
            <person name="Stajich J.E."/>
            <person name="Spatafora J.W."/>
        </authorList>
    </citation>
    <scope>NUCLEOTIDE SEQUENCE</scope>
    <source>
        <strain evidence="3">RSA 2281</strain>
    </source>
</reference>
<evidence type="ECO:0000313" key="4">
    <source>
        <dbReference type="Proteomes" id="UP001209540"/>
    </source>
</evidence>
<dbReference type="InterPro" id="IPR001810">
    <property type="entry name" value="F-box_dom"/>
</dbReference>
<dbReference type="InterPro" id="IPR036047">
    <property type="entry name" value="F-box-like_dom_sf"/>
</dbReference>
<dbReference type="Gene3D" id="1.25.40.10">
    <property type="entry name" value="Tetratricopeptide repeat domain"/>
    <property type="match status" value="1"/>
</dbReference>
<dbReference type="PROSITE" id="PS50181">
    <property type="entry name" value="FBOX"/>
    <property type="match status" value="1"/>
</dbReference>
<organism evidence="3 4">
    <name type="scientific">Phascolomyces articulosus</name>
    <dbReference type="NCBI Taxonomy" id="60185"/>
    <lineage>
        <taxon>Eukaryota</taxon>
        <taxon>Fungi</taxon>
        <taxon>Fungi incertae sedis</taxon>
        <taxon>Mucoromycota</taxon>
        <taxon>Mucoromycotina</taxon>
        <taxon>Mucoromycetes</taxon>
        <taxon>Mucorales</taxon>
        <taxon>Lichtheimiaceae</taxon>
        <taxon>Phascolomyces</taxon>
    </lineage>
</organism>
<accession>A0AAD5PIL6</accession>
<evidence type="ECO:0000313" key="3">
    <source>
        <dbReference type="EMBL" id="KAI9276903.1"/>
    </source>
</evidence>
<keyword evidence="4" id="KW-1185">Reference proteome</keyword>
<dbReference type="Proteomes" id="UP001209540">
    <property type="component" value="Unassembled WGS sequence"/>
</dbReference>
<dbReference type="SUPFAM" id="SSF81383">
    <property type="entry name" value="F-box domain"/>
    <property type="match status" value="1"/>
</dbReference>
<dbReference type="SUPFAM" id="SSF52047">
    <property type="entry name" value="RNI-like"/>
    <property type="match status" value="1"/>
</dbReference>
<proteinExistence type="predicted"/>
<feature type="region of interest" description="Disordered" evidence="1">
    <location>
        <begin position="1"/>
        <end position="20"/>
    </location>
</feature>
<dbReference type="CDD" id="cd09917">
    <property type="entry name" value="F-box_SF"/>
    <property type="match status" value="1"/>
</dbReference>
<comment type="caution">
    <text evidence="3">The sequence shown here is derived from an EMBL/GenBank/DDBJ whole genome shotgun (WGS) entry which is preliminary data.</text>
</comment>
<dbReference type="SMART" id="SM00256">
    <property type="entry name" value="FBOX"/>
    <property type="match status" value="1"/>
</dbReference>
<dbReference type="PANTHER" id="PTHR38926:SF72">
    <property type="entry name" value="IM:7136021-RELATED"/>
    <property type="match status" value="1"/>
</dbReference>
<evidence type="ECO:0000256" key="1">
    <source>
        <dbReference type="SAM" id="MobiDB-lite"/>
    </source>
</evidence>
<reference evidence="3" key="1">
    <citation type="journal article" date="2022" name="IScience">
        <title>Evolution of zygomycete secretomes and the origins of terrestrial fungal ecologies.</title>
        <authorList>
            <person name="Chang Y."/>
            <person name="Wang Y."/>
            <person name="Mondo S."/>
            <person name="Ahrendt S."/>
            <person name="Andreopoulos W."/>
            <person name="Barry K."/>
            <person name="Beard J."/>
            <person name="Benny G.L."/>
            <person name="Blankenship S."/>
            <person name="Bonito G."/>
            <person name="Cuomo C."/>
            <person name="Desiro A."/>
            <person name="Gervers K.A."/>
            <person name="Hundley H."/>
            <person name="Kuo A."/>
            <person name="LaButti K."/>
            <person name="Lang B.F."/>
            <person name="Lipzen A."/>
            <person name="O'Donnell K."/>
            <person name="Pangilinan J."/>
            <person name="Reynolds N."/>
            <person name="Sandor L."/>
            <person name="Smith M.E."/>
            <person name="Tsang A."/>
            <person name="Grigoriev I.V."/>
            <person name="Stajich J.E."/>
            <person name="Spatafora J.W."/>
        </authorList>
    </citation>
    <scope>NUCLEOTIDE SEQUENCE</scope>
    <source>
        <strain evidence="3">RSA 2281</strain>
    </source>
</reference>
<name>A0AAD5PIL6_9FUNG</name>
<evidence type="ECO:0000259" key="2">
    <source>
        <dbReference type="PROSITE" id="PS50181"/>
    </source>
</evidence>
<protein>
    <recommendedName>
        <fullName evidence="2">F-box domain-containing protein</fullName>
    </recommendedName>
</protein>
<gene>
    <name evidence="3" type="ORF">BDA99DRAFT_494391</name>
</gene>
<feature type="domain" description="F-box" evidence="2">
    <location>
        <begin position="155"/>
        <end position="202"/>
    </location>
</feature>
<dbReference type="SUPFAM" id="SSF48452">
    <property type="entry name" value="TPR-like"/>
    <property type="match status" value="1"/>
</dbReference>
<dbReference type="Gene3D" id="3.80.10.10">
    <property type="entry name" value="Ribonuclease Inhibitor"/>
    <property type="match status" value="1"/>
</dbReference>
<dbReference type="Gene3D" id="1.20.1280.50">
    <property type="match status" value="1"/>
</dbReference>
<dbReference type="InterPro" id="IPR011990">
    <property type="entry name" value="TPR-like_helical_dom_sf"/>
</dbReference>
<sequence>MTLSNGRKNPNQKTSPSLQRQMTIETTEWDHNQVTKNIKSALDNGHTMQVIHETTNAIQILQTEFSLMLRLRAMAYAREGQYKQELEDALSMVTYAPHDPAGYLYLSCRYIYQGYQQRAMDVLDQGLAQVPDTHPSYELLLQGKEQTQIRLDHRVNFFTCLPYDIICRIIEFIPESTITHCSRVSSAWRNIVLNHPVLWRTMYAFGIFTDKNNNTSFSRARLLPSVSRHIETFFIVPFMGDDVGIRCLQLFKTCDFPNLHTLKISYKQNTPEFYPAFCFALSRISNTLRDLDISSTRSGDIPTVSTLLSACQHLTSLRYQVYGKDNRFIPFTLPHSSTSLTRFELDTNEKIGGVELLTLLQSSPHLSWLSIGNCDVNDFYPVIQKYGTALKVLIVGRTLLLNWRDSNKWYTNLDPKDQGLASISVSPHTIGPGFVKLLEHHCITLGRINLDQSPTHYREEEEKTLTNSDWYKMSTFDFKNLYYLKLTRTANDTTRQHLGRMLTHMPHLSVLLLEGIIDPLSHDTFHALQNMSKLCDLLIIQCKFDVSDMHSFLTTLAENSTTSSPLITLQIQGGSMDETAMEITGQIKSLKTLKVSTDSKSSRASVETFVQYLSQLPQLEQLYLVDIDLIPKDLHVLATIKLLKSIELYSVGGITQEDVDTAFPPHVDAEFQSPDDVNIDYGIGI</sequence>
<dbReference type="InterPro" id="IPR032675">
    <property type="entry name" value="LRR_dom_sf"/>
</dbReference>
<dbReference type="Pfam" id="PF12937">
    <property type="entry name" value="F-box-like"/>
    <property type="match status" value="1"/>
</dbReference>
<dbReference type="PANTHER" id="PTHR38926">
    <property type="entry name" value="F-BOX DOMAIN CONTAINING PROTEIN, EXPRESSED"/>
    <property type="match status" value="1"/>
</dbReference>